<feature type="domain" description="BTB" evidence="3">
    <location>
        <begin position="52"/>
        <end position="116"/>
    </location>
</feature>
<sequence length="645" mass="71920">MTGSTANLPVKKLSTDGHEILVFETEVILRARPEKAKTRVCVAHHTRQTKECDFLLTNGTQSQKVHRCLARILSRTIDETVNRDPECTEFHVANISDSAFEALVQYVYTSELTVNSETALELYGAAEILGVDFVAESCLDYLSGRMSVENCVDCLTFAVNRKWIIMRNELVEFCVQNFGELILTEGFLKIPPLEFIEILANPGLYVSNELALFNAMRRWCNYDWANREQYAKRLSETIRYQLIQVSSLLDMLTDSDNCLFQEHIRQALIEVGKLAEDGVHSKWDRKRNPISDIRDKNQSVVEDSEQSSLPETQKVTLPGRIPVIAVIGGRSQEKKLLRDIICFQINAGGNSDTKPNLSVNDASLPLSLNTLSIRSLKNMPCPRKGFGALVFQNNLFVIGGKSSGSMQTVDVYEAANDRWFTGPPLLVGRSWHGVAECNGNIYAFGGCSATGEALSHCEMLDTRTGAWQAIPPSPHPRMSHGVAGSGTQAFLVGGLGENSVDCFDIVAEKWYAVGNLQEEHEAPGVMCHGRYLYVFGGAGRHGSMTCVERYDIDRKQWDSMAVMPAATAFSGLSSERFLPQFLRISSSFLEEEATPDHPNVYSCMIYVGINGTYFHNNFQLPAQAAVLSFYIRTPLLQAYDEFFEK</sequence>
<keyword evidence="2" id="KW-0677">Repeat</keyword>
<dbReference type="SMART" id="SM00612">
    <property type="entry name" value="Kelch"/>
    <property type="match status" value="4"/>
</dbReference>
<dbReference type="PANTHER" id="PTHR24412:SF489">
    <property type="entry name" value="RING FINGER DOMAIN AND KELCH REPEAT-CONTAINING PROTEIN DDB_G0271372"/>
    <property type="match status" value="1"/>
</dbReference>
<dbReference type="EMBL" id="KV892731">
    <property type="protein sequence ID" value="OON20294.1"/>
    <property type="molecule type" value="Genomic_DNA"/>
</dbReference>
<organism evidence="4 5">
    <name type="scientific">Opisthorchis viverrini</name>
    <name type="common">Southeast Asian liver fluke</name>
    <dbReference type="NCBI Taxonomy" id="6198"/>
    <lineage>
        <taxon>Eukaryota</taxon>
        <taxon>Metazoa</taxon>
        <taxon>Spiralia</taxon>
        <taxon>Lophotrochozoa</taxon>
        <taxon>Platyhelminthes</taxon>
        <taxon>Trematoda</taxon>
        <taxon>Digenea</taxon>
        <taxon>Opisthorchiida</taxon>
        <taxon>Opisthorchiata</taxon>
        <taxon>Opisthorchiidae</taxon>
        <taxon>Opisthorchis</taxon>
    </lineage>
</organism>
<dbReference type="InterPro" id="IPR011705">
    <property type="entry name" value="BACK"/>
</dbReference>
<dbReference type="InterPro" id="IPR000210">
    <property type="entry name" value="BTB/POZ_dom"/>
</dbReference>
<keyword evidence="1" id="KW-0880">Kelch repeat</keyword>
<proteinExistence type="predicted"/>
<evidence type="ECO:0000313" key="4">
    <source>
        <dbReference type="EMBL" id="OON20294.1"/>
    </source>
</evidence>
<dbReference type="Pfam" id="PF01344">
    <property type="entry name" value="Kelch_1"/>
    <property type="match status" value="1"/>
</dbReference>
<dbReference type="PROSITE" id="PS50097">
    <property type="entry name" value="BTB"/>
    <property type="match status" value="1"/>
</dbReference>
<keyword evidence="5" id="KW-1185">Reference proteome</keyword>
<dbReference type="SMART" id="SM00875">
    <property type="entry name" value="BACK"/>
    <property type="match status" value="1"/>
</dbReference>
<reference evidence="4 5" key="1">
    <citation type="submission" date="2015-03" db="EMBL/GenBank/DDBJ databases">
        <title>Draft genome of the nematode, Opisthorchis viverrini.</title>
        <authorList>
            <person name="Mitreva M."/>
        </authorList>
    </citation>
    <scope>NUCLEOTIDE SEQUENCE [LARGE SCALE GENOMIC DNA]</scope>
    <source>
        <strain evidence="4">Khon Kaen</strain>
    </source>
</reference>
<evidence type="ECO:0000259" key="3">
    <source>
        <dbReference type="PROSITE" id="PS50097"/>
    </source>
</evidence>
<dbReference type="InterPro" id="IPR006652">
    <property type="entry name" value="Kelch_1"/>
</dbReference>
<dbReference type="InterPro" id="IPR015915">
    <property type="entry name" value="Kelch-typ_b-propeller"/>
</dbReference>
<evidence type="ECO:0000256" key="1">
    <source>
        <dbReference type="ARBA" id="ARBA00022441"/>
    </source>
</evidence>
<feature type="non-terminal residue" evidence="4">
    <location>
        <position position="645"/>
    </location>
</feature>
<dbReference type="Gene3D" id="1.25.40.420">
    <property type="match status" value="1"/>
</dbReference>
<evidence type="ECO:0000313" key="5">
    <source>
        <dbReference type="Proteomes" id="UP000243686"/>
    </source>
</evidence>
<dbReference type="Pfam" id="PF24681">
    <property type="entry name" value="Kelch_KLHDC2_KLHL20_DRC7"/>
    <property type="match status" value="1"/>
</dbReference>
<evidence type="ECO:0000256" key="2">
    <source>
        <dbReference type="ARBA" id="ARBA00022737"/>
    </source>
</evidence>
<dbReference type="InterPro" id="IPR017096">
    <property type="entry name" value="BTB-kelch_protein"/>
</dbReference>
<dbReference type="SUPFAM" id="SSF117281">
    <property type="entry name" value="Kelch motif"/>
    <property type="match status" value="1"/>
</dbReference>
<gene>
    <name evidence="4" type="ORF">X801_03827</name>
</gene>
<dbReference type="InterPro" id="IPR011333">
    <property type="entry name" value="SKP1/BTB/POZ_sf"/>
</dbReference>
<dbReference type="PANTHER" id="PTHR24412">
    <property type="entry name" value="KELCH PROTEIN"/>
    <property type="match status" value="1"/>
</dbReference>
<dbReference type="Gene3D" id="2.120.10.80">
    <property type="entry name" value="Kelch-type beta propeller"/>
    <property type="match status" value="1"/>
</dbReference>
<dbReference type="Gene3D" id="3.30.710.10">
    <property type="entry name" value="Potassium Channel Kv1.1, Chain A"/>
    <property type="match status" value="1"/>
</dbReference>
<dbReference type="SUPFAM" id="SSF54695">
    <property type="entry name" value="POZ domain"/>
    <property type="match status" value="1"/>
</dbReference>
<dbReference type="Pfam" id="PF07707">
    <property type="entry name" value="BACK"/>
    <property type="match status" value="1"/>
</dbReference>
<dbReference type="Pfam" id="PF00651">
    <property type="entry name" value="BTB"/>
    <property type="match status" value="1"/>
</dbReference>
<protein>
    <submittedName>
        <fullName evidence="4">Kelch repeat protein</fullName>
    </submittedName>
</protein>
<name>A0A1S8X0P8_OPIVI</name>
<dbReference type="Proteomes" id="UP000243686">
    <property type="component" value="Unassembled WGS sequence"/>
</dbReference>
<dbReference type="PIRSF" id="PIRSF037037">
    <property type="entry name" value="Kelch-like_protein_gigaxonin"/>
    <property type="match status" value="1"/>
</dbReference>
<dbReference type="AlphaFoldDB" id="A0A1S8X0P8"/>
<accession>A0A1S8X0P8</accession>